<evidence type="ECO:0000256" key="1">
    <source>
        <dbReference type="ARBA" id="ARBA00004496"/>
    </source>
</evidence>
<protein>
    <recommendedName>
        <fullName evidence="7 8">Arginine repressor</fullName>
    </recommendedName>
</protein>
<dbReference type="Gene3D" id="1.10.10.10">
    <property type="entry name" value="Winged helix-like DNA-binding domain superfamily/Winged helix DNA-binding domain"/>
    <property type="match status" value="1"/>
</dbReference>
<dbReference type="InterPro" id="IPR036388">
    <property type="entry name" value="WH-like_DNA-bd_sf"/>
</dbReference>
<dbReference type="PANTHER" id="PTHR34471">
    <property type="entry name" value="ARGININE REPRESSOR"/>
    <property type="match status" value="1"/>
</dbReference>
<dbReference type="InterPro" id="IPR036251">
    <property type="entry name" value="Arg_repress_C_sf"/>
</dbReference>
<keyword evidence="12" id="KW-1185">Reference proteome</keyword>
<keyword evidence="3 7" id="KW-0963">Cytoplasm</keyword>
<organism evidence="11 12">
    <name type="scientific">Caproiciproducens galactitolivorans</name>
    <dbReference type="NCBI Taxonomy" id="642589"/>
    <lineage>
        <taxon>Bacteria</taxon>
        <taxon>Bacillati</taxon>
        <taxon>Bacillota</taxon>
        <taxon>Clostridia</taxon>
        <taxon>Eubacteriales</taxon>
        <taxon>Acutalibacteraceae</taxon>
        <taxon>Caproiciproducens</taxon>
    </lineage>
</organism>
<keyword evidence="4 7" id="KW-0805">Transcription regulation</keyword>
<comment type="pathway">
    <text evidence="7">Amino-acid biosynthesis; L-arginine biosynthesis [regulation].</text>
</comment>
<dbReference type="InterPro" id="IPR036390">
    <property type="entry name" value="WH_DNA-bd_sf"/>
</dbReference>
<keyword evidence="5 7" id="KW-0238">DNA-binding</keyword>
<comment type="similarity">
    <text evidence="2 7">Belongs to the ArgR family.</text>
</comment>
<dbReference type="InterPro" id="IPR001669">
    <property type="entry name" value="Arg_repress"/>
</dbReference>
<keyword evidence="6 7" id="KW-0804">Transcription</keyword>
<keyword evidence="7" id="KW-0678">Repressor</keyword>
<dbReference type="PRINTS" id="PR01467">
    <property type="entry name" value="ARGREPRESSOR"/>
</dbReference>
<dbReference type="PANTHER" id="PTHR34471:SF1">
    <property type="entry name" value="ARGININE REPRESSOR"/>
    <property type="match status" value="1"/>
</dbReference>
<comment type="function">
    <text evidence="7">Regulates arginine biosynthesis genes.</text>
</comment>
<keyword evidence="7" id="KW-0055">Arginine biosynthesis</keyword>
<accession>A0ABT4BQS5</accession>
<evidence type="ECO:0000259" key="10">
    <source>
        <dbReference type="Pfam" id="PF02863"/>
    </source>
</evidence>
<reference evidence="11 12" key="1">
    <citation type="submission" date="2022-11" db="EMBL/GenBank/DDBJ databases">
        <authorList>
            <person name="Caiyu Z."/>
        </authorList>
    </citation>
    <scope>NUCLEOTIDE SEQUENCE [LARGE SCALE GENOMIC DNA]</scope>
    <source>
        <strain evidence="11 12">YR-4</strain>
    </source>
</reference>
<keyword evidence="7" id="KW-0028">Amino-acid biosynthesis</keyword>
<dbReference type="SUPFAM" id="SSF55252">
    <property type="entry name" value="C-terminal domain of arginine repressor"/>
    <property type="match status" value="1"/>
</dbReference>
<gene>
    <name evidence="7" type="primary">argR</name>
    <name evidence="11" type="ORF">OUY18_03075</name>
</gene>
<proteinExistence type="inferred from homology"/>
<dbReference type="HAMAP" id="MF_00173">
    <property type="entry name" value="Arg_repressor"/>
    <property type="match status" value="1"/>
</dbReference>
<feature type="domain" description="Arginine repressor DNA-binding" evidence="9">
    <location>
        <begin position="2"/>
        <end position="65"/>
    </location>
</feature>
<dbReference type="InterPro" id="IPR020900">
    <property type="entry name" value="Arg_repress_DNA-bd"/>
</dbReference>
<sequence length="149" mass="16752">MKTRRHAKILELINAYTIDTQEELLRRLREDGFDVTQATVSRDIKELRLIKTLSPDGKYKYSAGRDNTRDYSSKFYSLLSDSAVQINCAGNMVIIKCLTGMAQAVCAAMDSMHWPNIVGTLAGDDTIFIVVKNEEQAQQMVSELKKMVG</sequence>
<evidence type="ECO:0000256" key="3">
    <source>
        <dbReference type="ARBA" id="ARBA00022490"/>
    </source>
</evidence>
<dbReference type="NCBIfam" id="TIGR01529">
    <property type="entry name" value="argR_whole"/>
    <property type="match status" value="1"/>
</dbReference>
<feature type="domain" description="Arginine repressor C-terminal" evidence="10">
    <location>
        <begin position="79"/>
        <end position="146"/>
    </location>
</feature>
<comment type="caution">
    <text evidence="11">The sequence shown here is derived from an EMBL/GenBank/DDBJ whole genome shotgun (WGS) entry which is preliminary data.</text>
</comment>
<dbReference type="Gene3D" id="3.30.1360.40">
    <property type="match status" value="1"/>
</dbReference>
<name>A0ABT4BQS5_9FIRM</name>
<dbReference type="RefSeq" id="WP_268057237.1">
    <property type="nucleotide sequence ID" value="NZ_JAPOHA010000002.1"/>
</dbReference>
<evidence type="ECO:0000256" key="4">
    <source>
        <dbReference type="ARBA" id="ARBA00023015"/>
    </source>
</evidence>
<evidence type="ECO:0000256" key="8">
    <source>
        <dbReference type="NCBIfam" id="TIGR01529"/>
    </source>
</evidence>
<dbReference type="Proteomes" id="UP001082703">
    <property type="component" value="Unassembled WGS sequence"/>
</dbReference>
<dbReference type="NCBIfam" id="NF001680">
    <property type="entry name" value="PRK00441.1"/>
    <property type="match status" value="1"/>
</dbReference>
<evidence type="ECO:0000313" key="11">
    <source>
        <dbReference type="EMBL" id="MCY1713239.1"/>
    </source>
</evidence>
<dbReference type="InterPro" id="IPR020899">
    <property type="entry name" value="Arg_repress_C"/>
</dbReference>
<comment type="subcellular location">
    <subcellularLocation>
        <location evidence="1 7">Cytoplasm</location>
    </subcellularLocation>
</comment>
<evidence type="ECO:0000256" key="5">
    <source>
        <dbReference type="ARBA" id="ARBA00023125"/>
    </source>
</evidence>
<evidence type="ECO:0000259" key="9">
    <source>
        <dbReference type="Pfam" id="PF01316"/>
    </source>
</evidence>
<dbReference type="Pfam" id="PF02863">
    <property type="entry name" value="Arg_repressor_C"/>
    <property type="match status" value="1"/>
</dbReference>
<dbReference type="EMBL" id="JAPOHA010000002">
    <property type="protein sequence ID" value="MCY1713239.1"/>
    <property type="molecule type" value="Genomic_DNA"/>
</dbReference>
<dbReference type="Pfam" id="PF01316">
    <property type="entry name" value="Arg_repressor"/>
    <property type="match status" value="1"/>
</dbReference>
<evidence type="ECO:0000313" key="12">
    <source>
        <dbReference type="Proteomes" id="UP001082703"/>
    </source>
</evidence>
<evidence type="ECO:0000256" key="7">
    <source>
        <dbReference type="HAMAP-Rule" id="MF_00173"/>
    </source>
</evidence>
<evidence type="ECO:0000256" key="2">
    <source>
        <dbReference type="ARBA" id="ARBA00008316"/>
    </source>
</evidence>
<evidence type="ECO:0000256" key="6">
    <source>
        <dbReference type="ARBA" id="ARBA00023163"/>
    </source>
</evidence>
<dbReference type="SUPFAM" id="SSF46785">
    <property type="entry name" value="Winged helix' DNA-binding domain"/>
    <property type="match status" value="1"/>
</dbReference>